<feature type="transmembrane region" description="Helical" evidence="8">
    <location>
        <begin position="150"/>
        <end position="167"/>
    </location>
</feature>
<proteinExistence type="predicted"/>
<keyword evidence="3 9" id="KW-0808">Transferase</keyword>
<feature type="binding site" evidence="7">
    <location>
        <position position="142"/>
    </location>
    <ligand>
        <name>Mg(2+)</name>
        <dbReference type="ChEBI" id="CHEBI:18420"/>
    </ligand>
</feature>
<dbReference type="OrthoDB" id="9783652at2"/>
<dbReference type="GO" id="GO:0016780">
    <property type="term" value="F:phosphotransferase activity, for other substituted phosphate groups"/>
    <property type="evidence" value="ECO:0007669"/>
    <property type="project" value="InterPro"/>
</dbReference>
<comment type="caution">
    <text evidence="9">The sequence shown here is derived from an EMBL/GenBank/DDBJ whole genome shotgun (WGS) entry which is preliminary data.</text>
</comment>
<comment type="subcellular location">
    <subcellularLocation>
        <location evidence="1">Cell membrane</location>
        <topology evidence="1">Multi-pass membrane protein</topology>
    </subcellularLocation>
</comment>
<evidence type="ECO:0000256" key="4">
    <source>
        <dbReference type="ARBA" id="ARBA00022692"/>
    </source>
</evidence>
<dbReference type="PATRIC" id="fig|908627.4.peg.555"/>
<dbReference type="Pfam" id="PF00953">
    <property type="entry name" value="Glycos_transf_4"/>
    <property type="match status" value="1"/>
</dbReference>
<dbReference type="GO" id="GO:0005886">
    <property type="term" value="C:plasma membrane"/>
    <property type="evidence" value="ECO:0007669"/>
    <property type="project" value="UniProtKB-SubCell"/>
</dbReference>
<protein>
    <submittedName>
        <fullName evidence="9">Glycosyl transferase</fullName>
    </submittedName>
</protein>
<feature type="transmembrane region" description="Helical" evidence="8">
    <location>
        <begin position="300"/>
        <end position="318"/>
    </location>
</feature>
<feature type="transmembrane region" description="Helical" evidence="8">
    <location>
        <begin position="100"/>
        <end position="118"/>
    </location>
</feature>
<feature type="transmembrane region" description="Helical" evidence="8">
    <location>
        <begin position="59"/>
        <end position="88"/>
    </location>
</feature>
<evidence type="ECO:0000256" key="6">
    <source>
        <dbReference type="ARBA" id="ARBA00023136"/>
    </source>
</evidence>
<evidence type="ECO:0000256" key="7">
    <source>
        <dbReference type="PIRSR" id="PIRSR600715-1"/>
    </source>
</evidence>
<keyword evidence="5 8" id="KW-1133">Transmembrane helix</keyword>
<name>A0A0J1D4Z1_9BURK</name>
<dbReference type="GO" id="GO:0009103">
    <property type="term" value="P:lipopolysaccharide biosynthetic process"/>
    <property type="evidence" value="ECO:0007669"/>
    <property type="project" value="TreeGrafter"/>
</dbReference>
<dbReference type="InterPro" id="IPR000715">
    <property type="entry name" value="Glycosyl_transferase_4"/>
</dbReference>
<evidence type="ECO:0000313" key="9">
    <source>
        <dbReference type="EMBL" id="KLU27750.1"/>
    </source>
</evidence>
<feature type="transmembrane region" description="Helical" evidence="8">
    <location>
        <begin position="226"/>
        <end position="245"/>
    </location>
</feature>
<keyword evidence="7" id="KW-0460">Magnesium</keyword>
<keyword evidence="7" id="KW-0479">Metal-binding</keyword>
<dbReference type="GO" id="GO:0071555">
    <property type="term" value="P:cell wall organization"/>
    <property type="evidence" value="ECO:0007669"/>
    <property type="project" value="TreeGrafter"/>
</dbReference>
<dbReference type="CDD" id="cd06854">
    <property type="entry name" value="GT_WbpL_WbcO_like"/>
    <property type="match status" value="1"/>
</dbReference>
<evidence type="ECO:0000256" key="2">
    <source>
        <dbReference type="ARBA" id="ARBA00022475"/>
    </source>
</evidence>
<keyword evidence="10" id="KW-1185">Reference proteome</keyword>
<dbReference type="RefSeq" id="WP_047845034.1">
    <property type="nucleotide sequence ID" value="NZ_AEJF01000016.1"/>
</dbReference>
<comment type="cofactor">
    <cofactor evidence="7">
        <name>Mg(2+)</name>
        <dbReference type="ChEBI" id="CHEBI:18420"/>
    </cofactor>
</comment>
<feature type="transmembrane region" description="Helical" evidence="8">
    <location>
        <begin position="197"/>
        <end position="220"/>
    </location>
</feature>
<evidence type="ECO:0000256" key="3">
    <source>
        <dbReference type="ARBA" id="ARBA00022679"/>
    </source>
</evidence>
<feature type="transmembrane region" description="Helical" evidence="8">
    <location>
        <begin position="124"/>
        <end position="143"/>
    </location>
</feature>
<keyword evidence="6 8" id="KW-0472">Membrane</keyword>
<dbReference type="PANTHER" id="PTHR22926:SF3">
    <property type="entry name" value="UNDECAPRENYL-PHOSPHATE ALPHA-N-ACETYLGLUCOSAMINYL 1-PHOSPHATE TRANSFERASE"/>
    <property type="match status" value="1"/>
</dbReference>
<feature type="binding site" evidence="7">
    <location>
        <position position="201"/>
    </location>
    <ligand>
        <name>Mg(2+)</name>
        <dbReference type="ChEBI" id="CHEBI:18420"/>
    </ligand>
</feature>
<accession>A0A0J1D4Z1</accession>
<dbReference type="Proteomes" id="UP000035963">
    <property type="component" value="Unassembled WGS sequence"/>
</dbReference>
<keyword evidence="4 8" id="KW-0812">Transmembrane</keyword>
<evidence type="ECO:0000256" key="5">
    <source>
        <dbReference type="ARBA" id="ARBA00022989"/>
    </source>
</evidence>
<keyword evidence="2" id="KW-1003">Cell membrane</keyword>
<dbReference type="GO" id="GO:0046872">
    <property type="term" value="F:metal ion binding"/>
    <property type="evidence" value="ECO:0007669"/>
    <property type="project" value="UniProtKB-KW"/>
</dbReference>
<reference evidence="9 10" key="1">
    <citation type="journal article" date="2015" name="Genome Announc.">
        <title>Draft Genome Sequence of Burkholderia sp. Strain PML1(12), an Ectomycorrhizosphere-Inhabiting Bacterium with Effective Mineral-Weathering Ability.</title>
        <authorList>
            <person name="Uroz S."/>
            <person name="Oger P."/>
        </authorList>
    </citation>
    <scope>NUCLEOTIDE SEQUENCE [LARGE SCALE GENOMIC DNA]</scope>
    <source>
        <strain evidence="10">PML1(12)</strain>
    </source>
</reference>
<dbReference type="AlphaFoldDB" id="A0A0J1D4Z1"/>
<sequence>MTSLAQIPIALFFAAGVACVVCAGILLLLLRTGWAWDIAVDIPNHRSLHVRPVPRVGGWGVLPAMLLAVALCAPSFGWIALGALLLGVVSQIDDRRELPARVRFAAHLIVVAGAIAWSSVSISWWLALLAVVALVWVVNLYNFMDGSDGLAGGMTVFGFGFYAVAAVALQPSLAVAAAAVAGAAVGFLIFNHHPAKIFLGDAGSIPLGFLAGALGFWGWQHGVWPIWFPGLVFAPFVADATVTLARRLARGEKVWLAHREHYYQRLVRLTESHVRVALAYYLLMLGSGCVALFALRMPPAVQWILFGAWYVVLALVGWQIDRRWRQFTLTQGNDNDAN</sequence>
<gene>
    <name evidence="9" type="ORF">EOS_02495</name>
</gene>
<evidence type="ECO:0000313" key="10">
    <source>
        <dbReference type="Proteomes" id="UP000035963"/>
    </source>
</evidence>
<evidence type="ECO:0000256" key="1">
    <source>
        <dbReference type="ARBA" id="ARBA00004651"/>
    </source>
</evidence>
<feature type="transmembrane region" description="Helical" evidence="8">
    <location>
        <begin position="274"/>
        <end position="294"/>
    </location>
</feature>
<dbReference type="PANTHER" id="PTHR22926">
    <property type="entry name" value="PHOSPHO-N-ACETYLMURAMOYL-PENTAPEPTIDE-TRANSFERASE"/>
    <property type="match status" value="1"/>
</dbReference>
<feature type="transmembrane region" description="Helical" evidence="8">
    <location>
        <begin position="173"/>
        <end position="190"/>
    </location>
</feature>
<dbReference type="GO" id="GO:0044038">
    <property type="term" value="P:cell wall macromolecule biosynthetic process"/>
    <property type="evidence" value="ECO:0007669"/>
    <property type="project" value="TreeGrafter"/>
</dbReference>
<dbReference type="EMBL" id="AEJF01000016">
    <property type="protein sequence ID" value="KLU27750.1"/>
    <property type="molecule type" value="Genomic_DNA"/>
</dbReference>
<organism evidence="9 10">
    <name type="scientific">Caballeronia mineralivorans PML1(12)</name>
    <dbReference type="NCBI Taxonomy" id="908627"/>
    <lineage>
        <taxon>Bacteria</taxon>
        <taxon>Pseudomonadati</taxon>
        <taxon>Pseudomonadota</taxon>
        <taxon>Betaproteobacteria</taxon>
        <taxon>Burkholderiales</taxon>
        <taxon>Burkholderiaceae</taxon>
        <taxon>Caballeronia</taxon>
    </lineage>
</organism>
<evidence type="ECO:0000256" key="8">
    <source>
        <dbReference type="SAM" id="Phobius"/>
    </source>
</evidence>